<dbReference type="Proteomes" id="UP001157126">
    <property type="component" value="Unassembled WGS sequence"/>
</dbReference>
<evidence type="ECO:0000313" key="6">
    <source>
        <dbReference type="Proteomes" id="UP001157126"/>
    </source>
</evidence>
<keyword evidence="1" id="KW-0500">Molybdenum</keyword>
<dbReference type="PANTHER" id="PTHR11908:SF132">
    <property type="entry name" value="ALDEHYDE OXIDASE 1-RELATED"/>
    <property type="match status" value="1"/>
</dbReference>
<evidence type="ECO:0000313" key="5">
    <source>
        <dbReference type="EMBL" id="GMA41351.1"/>
    </source>
</evidence>
<dbReference type="InterPro" id="IPR036856">
    <property type="entry name" value="Ald_Oxase/Xan_DH_a/b_sf"/>
</dbReference>
<evidence type="ECO:0000256" key="1">
    <source>
        <dbReference type="ARBA" id="ARBA00022505"/>
    </source>
</evidence>
<keyword evidence="2" id="KW-0560">Oxidoreductase</keyword>
<dbReference type="InterPro" id="IPR016208">
    <property type="entry name" value="Ald_Oxase/xanthine_DH-like"/>
</dbReference>
<dbReference type="SUPFAM" id="SSF54665">
    <property type="entry name" value="CO dehydrogenase molybdoprotein N-domain-like"/>
    <property type="match status" value="1"/>
</dbReference>
<feature type="domain" description="Aldehyde oxidase/xanthine dehydrogenase a/b hammerhead" evidence="4">
    <location>
        <begin position="29"/>
        <end position="133"/>
    </location>
</feature>
<dbReference type="Gene3D" id="3.90.1170.50">
    <property type="entry name" value="Aldehyde oxidase/xanthine dehydrogenase, a/b hammerhead"/>
    <property type="match status" value="1"/>
</dbReference>
<dbReference type="Pfam" id="PF02738">
    <property type="entry name" value="MoCoBD_1"/>
    <property type="match status" value="1"/>
</dbReference>
<accession>A0ABQ6IUK7</accession>
<gene>
    <name evidence="5" type="ORF">GCM10025883_33960</name>
</gene>
<dbReference type="InterPro" id="IPR046867">
    <property type="entry name" value="AldOxase/xan_DH_MoCoBD2"/>
</dbReference>
<dbReference type="PANTHER" id="PTHR11908">
    <property type="entry name" value="XANTHINE DEHYDROGENASE"/>
    <property type="match status" value="1"/>
</dbReference>
<dbReference type="InterPro" id="IPR037165">
    <property type="entry name" value="AldOxase/xan_DH_Mopterin-bd_sf"/>
</dbReference>
<dbReference type="InterPro" id="IPR008274">
    <property type="entry name" value="AldOxase/xan_DH_MoCoBD1"/>
</dbReference>
<evidence type="ECO:0000256" key="3">
    <source>
        <dbReference type="SAM" id="MobiDB-lite"/>
    </source>
</evidence>
<dbReference type="EMBL" id="BSUO01000001">
    <property type="protein sequence ID" value="GMA41351.1"/>
    <property type="molecule type" value="Genomic_DNA"/>
</dbReference>
<name>A0ABQ6IUK7_9MICO</name>
<protein>
    <submittedName>
        <fullName evidence="5">Xanthine dehydrogenase</fullName>
    </submittedName>
</protein>
<dbReference type="RefSeq" id="WP_284304903.1">
    <property type="nucleotide sequence ID" value="NZ_BSUO01000001.1"/>
</dbReference>
<comment type="caution">
    <text evidence="5">The sequence shown here is derived from an EMBL/GenBank/DDBJ whole genome shotgun (WGS) entry which is preliminary data.</text>
</comment>
<feature type="region of interest" description="Disordered" evidence="3">
    <location>
        <begin position="1"/>
        <end position="21"/>
    </location>
</feature>
<dbReference type="Pfam" id="PF20256">
    <property type="entry name" value="MoCoBD_2"/>
    <property type="match status" value="2"/>
</dbReference>
<dbReference type="InterPro" id="IPR000674">
    <property type="entry name" value="Ald_Oxase/Xan_DH_a/b"/>
</dbReference>
<keyword evidence="6" id="KW-1185">Reference proteome</keyword>
<sequence>MSQSTEPSPQAPRSMGTDVDRRDAALKVRGRATYAFEQVVEGALYGHLVTASVPRGTITAIDTTDALAAPGVHSVVHHENAPRLADREDREFDVLQDDVVDFHGQIVGVVLADSPEAARHGASLVQVSYTETEFVAQMRDDSPVTAPDEVMPGTPTDTAEGDLDAAMASAAIRVEETYRTPHEHNNAMEPHAYVVTWHDDDAVTVHTSTQHPHGAAEQYATSFGLEPGAVRVVSPHVGGGFGSKGLPHAPDIAAVLAARTIPGRTLKLAVTRQQMFSLCGYRVPTVSHMRLGADADGVLVAFEHAVHQSSSRIKEFVEQTGLPARSLYASATRRTSHRLTELDVGVPSWMRAPGMFPGVAACEMAMDELAVAAGLDPIELRRRNEPEIDPETGLPFSDRRLIECLEFGAERFGWSERAGTPGSRLEGDWRIGMGVATATYPAHSSPGNVARIGFDDGRYTVAIAAADLGTGARTTIGLIAADALGVSPEEVEVQVGDSALPKATVAGGSTGTSSWGSAVVVAARAFRDQHGTDPAPGATTTGAETKAEEPEYATHSYGAQFAEVAVNRWTGEIRARRLLGVFSAGRILNPRGARSQFIGGMIMALGAALHEQGVRDPRFGHVVTQDLATYHVPTHADVLDIDALWLPGADDSLNPMGARGIGEIGITGVVPAVANAVFDATGVRVRSLPISPGDLL</sequence>
<dbReference type="SMART" id="SM01008">
    <property type="entry name" value="Ald_Xan_dh_C"/>
    <property type="match status" value="1"/>
</dbReference>
<organism evidence="5 6">
    <name type="scientific">Mobilicoccus caccae</name>
    <dbReference type="NCBI Taxonomy" id="1859295"/>
    <lineage>
        <taxon>Bacteria</taxon>
        <taxon>Bacillati</taxon>
        <taxon>Actinomycetota</taxon>
        <taxon>Actinomycetes</taxon>
        <taxon>Micrococcales</taxon>
        <taxon>Dermatophilaceae</taxon>
        <taxon>Mobilicoccus</taxon>
    </lineage>
</organism>
<evidence type="ECO:0000259" key="4">
    <source>
        <dbReference type="SMART" id="SM01008"/>
    </source>
</evidence>
<proteinExistence type="predicted"/>
<evidence type="ECO:0000256" key="2">
    <source>
        <dbReference type="ARBA" id="ARBA00023002"/>
    </source>
</evidence>
<dbReference type="Gene3D" id="3.30.365.10">
    <property type="entry name" value="Aldehyde oxidase/xanthine dehydrogenase, molybdopterin binding domain"/>
    <property type="match status" value="5"/>
</dbReference>
<dbReference type="SUPFAM" id="SSF56003">
    <property type="entry name" value="Molybdenum cofactor-binding domain"/>
    <property type="match status" value="1"/>
</dbReference>
<dbReference type="Pfam" id="PF01315">
    <property type="entry name" value="Ald_Xan_dh_C"/>
    <property type="match status" value="1"/>
</dbReference>
<reference evidence="6" key="1">
    <citation type="journal article" date="2019" name="Int. J. Syst. Evol. Microbiol.">
        <title>The Global Catalogue of Microorganisms (GCM) 10K type strain sequencing project: providing services to taxonomists for standard genome sequencing and annotation.</title>
        <authorList>
            <consortium name="The Broad Institute Genomics Platform"/>
            <consortium name="The Broad Institute Genome Sequencing Center for Infectious Disease"/>
            <person name="Wu L."/>
            <person name="Ma J."/>
        </authorList>
    </citation>
    <scope>NUCLEOTIDE SEQUENCE [LARGE SCALE GENOMIC DNA]</scope>
    <source>
        <strain evidence="6">NBRC 113072</strain>
    </source>
</reference>